<dbReference type="GO" id="GO:0016787">
    <property type="term" value="F:hydrolase activity"/>
    <property type="evidence" value="ECO:0007669"/>
    <property type="project" value="UniProtKB-KW"/>
</dbReference>
<dbReference type="CDD" id="cd01310">
    <property type="entry name" value="TatD_DNAse"/>
    <property type="match status" value="1"/>
</dbReference>
<dbReference type="Gene3D" id="3.20.20.140">
    <property type="entry name" value="Metal-dependent hydrolases"/>
    <property type="match status" value="1"/>
</dbReference>
<protein>
    <submittedName>
        <fullName evidence="3">Hydrolase</fullName>
    </submittedName>
</protein>
<keyword evidence="4" id="KW-1185">Reference proteome</keyword>
<dbReference type="SUPFAM" id="SSF51556">
    <property type="entry name" value="Metallo-dependent hydrolases"/>
    <property type="match status" value="1"/>
</dbReference>
<dbReference type="Proteomes" id="UP000076104">
    <property type="component" value="Chromosome"/>
</dbReference>
<dbReference type="Pfam" id="PF01026">
    <property type="entry name" value="TatD_DNase"/>
    <property type="match status" value="1"/>
</dbReference>
<evidence type="ECO:0000256" key="1">
    <source>
        <dbReference type="ARBA" id="ARBA00009275"/>
    </source>
</evidence>
<dbReference type="EMBL" id="CP014945">
    <property type="protein sequence ID" value="AMT97755.1"/>
    <property type="molecule type" value="Genomic_DNA"/>
</dbReference>
<keyword evidence="2 3" id="KW-0378">Hydrolase</keyword>
<dbReference type="PIRSF" id="PIRSF005902">
    <property type="entry name" value="DNase_TatD"/>
    <property type="match status" value="1"/>
</dbReference>
<gene>
    <name evidence="3" type="ORF">A3K91_2175</name>
</gene>
<sequence>MTLVGFSTMSKMNESSLYPLIDTHTHFDAPVFDEDRALLTQKAYKNGVQHLILVGYLYQHFERMYKTRQRYSNQSNNKEQIKTLSPHSMQQDVSQDEASTNIYIALGLHPFYIEQHSDAHLEDMAKMIAKDRPIAIGEIGLDTFTAAMKVPEVFAKQERFFKAQLDIAVAHQLPVMLHIRKAHAEALAILKAHDYNAHKFGGIAHSFSGGVQEAKAFVKLGFKLGVTGQVTNPNAKKLRSAIQAAVQEYGIECLVIETDCPDMIPVMCRTTIKDSSTLEQGLQQKDSSAPIQDRNVPSNLPWVLKSLSELLDISSDVLAKQLWYNSCAALQMTWNYPK</sequence>
<name>A0ABN4N4V2_9GAMM</name>
<dbReference type="InterPro" id="IPR001130">
    <property type="entry name" value="TatD-like"/>
</dbReference>
<reference evidence="3 4" key="1">
    <citation type="submission" date="2016-03" db="EMBL/GenBank/DDBJ databases">
        <title>Genome sequencing of Psychrobacter alimentarius PAMC 27889.</title>
        <authorList>
            <person name="Lee J."/>
            <person name="Kim O.-S."/>
        </authorList>
    </citation>
    <scope>NUCLEOTIDE SEQUENCE [LARGE SCALE GENOMIC DNA]</scope>
    <source>
        <strain evidence="3 4">PAMC 27889</strain>
    </source>
</reference>
<organism evidence="3 4">
    <name type="scientific">Psychrobacter alimentarius</name>
    <dbReference type="NCBI Taxonomy" id="261164"/>
    <lineage>
        <taxon>Bacteria</taxon>
        <taxon>Pseudomonadati</taxon>
        <taxon>Pseudomonadota</taxon>
        <taxon>Gammaproteobacteria</taxon>
        <taxon>Moraxellales</taxon>
        <taxon>Moraxellaceae</taxon>
        <taxon>Psychrobacter</taxon>
    </lineage>
</organism>
<dbReference type="PANTHER" id="PTHR46124">
    <property type="entry name" value="D-AMINOACYL-TRNA DEACYLASE"/>
    <property type="match status" value="1"/>
</dbReference>
<dbReference type="PANTHER" id="PTHR46124:SF3">
    <property type="entry name" value="HYDROLASE"/>
    <property type="match status" value="1"/>
</dbReference>
<dbReference type="InterPro" id="IPR032466">
    <property type="entry name" value="Metal_Hydrolase"/>
</dbReference>
<evidence type="ECO:0000313" key="3">
    <source>
        <dbReference type="EMBL" id="AMT97755.1"/>
    </source>
</evidence>
<comment type="similarity">
    <text evidence="1">Belongs to the metallo-dependent hydrolases superfamily. TatD-type hydrolase family.</text>
</comment>
<accession>A0ABN4N4V2</accession>
<evidence type="ECO:0000313" key="4">
    <source>
        <dbReference type="Proteomes" id="UP000076104"/>
    </source>
</evidence>
<dbReference type="PROSITE" id="PS01137">
    <property type="entry name" value="TATD_1"/>
    <property type="match status" value="1"/>
</dbReference>
<dbReference type="InterPro" id="IPR018228">
    <property type="entry name" value="DNase_TatD-rel_CS"/>
</dbReference>
<evidence type="ECO:0000256" key="2">
    <source>
        <dbReference type="ARBA" id="ARBA00022801"/>
    </source>
</evidence>
<proteinExistence type="inferred from homology"/>